<dbReference type="InterPro" id="IPR001387">
    <property type="entry name" value="Cro/C1-type_HTH"/>
</dbReference>
<protein>
    <submittedName>
        <fullName evidence="2">Transcriptional regulator, contains XRE-family HTH domain</fullName>
    </submittedName>
</protein>
<dbReference type="GO" id="GO:0003677">
    <property type="term" value="F:DNA binding"/>
    <property type="evidence" value="ECO:0007669"/>
    <property type="project" value="InterPro"/>
</dbReference>
<name>A0A1G6K2X6_9PSEU</name>
<dbReference type="Proteomes" id="UP000199501">
    <property type="component" value="Unassembled WGS sequence"/>
</dbReference>
<keyword evidence="3" id="KW-1185">Reference proteome</keyword>
<proteinExistence type="predicted"/>
<organism evidence="2 3">
    <name type="scientific">Actinokineospora iranica</name>
    <dbReference type="NCBI Taxonomy" id="1271860"/>
    <lineage>
        <taxon>Bacteria</taxon>
        <taxon>Bacillati</taxon>
        <taxon>Actinomycetota</taxon>
        <taxon>Actinomycetes</taxon>
        <taxon>Pseudonocardiales</taxon>
        <taxon>Pseudonocardiaceae</taxon>
        <taxon>Actinokineospora</taxon>
    </lineage>
</organism>
<dbReference type="EMBL" id="FMZZ01000001">
    <property type="protein sequence ID" value="SDC24975.1"/>
    <property type="molecule type" value="Genomic_DNA"/>
</dbReference>
<dbReference type="CDD" id="cd00093">
    <property type="entry name" value="HTH_XRE"/>
    <property type="match status" value="1"/>
</dbReference>
<dbReference type="OrthoDB" id="4516646at2"/>
<evidence type="ECO:0000313" key="2">
    <source>
        <dbReference type="EMBL" id="SDC24975.1"/>
    </source>
</evidence>
<accession>A0A1G6K2X6</accession>
<dbReference type="Pfam" id="PF13560">
    <property type="entry name" value="HTH_31"/>
    <property type="match status" value="1"/>
</dbReference>
<evidence type="ECO:0000313" key="3">
    <source>
        <dbReference type="Proteomes" id="UP000199501"/>
    </source>
</evidence>
<sequence>MEHEDSTGRRIREIRLWRGLALRTVAELAGISFSNLGKIERGERPVNNRLVLEALATALRVTPSELTGRPWTLASAAQNQPQAALVEVEAALTEWWPGEAPDGAAARAWPEVLADLRLLIGKLRPSSDYAGQGELLPRLLRDLLIYAASDQHRTVALRGLMGAYHAAANVAARLGVQQLAYIGAERVSQVAQLLDEPEWLGVAAWTRAHFISSISRDRQYRLAVAAAELPDARLESRGMSHLTAALAAAARGDTSTAHTHLDEAARMAELLDLDNSSWGDGTMNFGRANVGIWRVAIGVEAGDGAKVAEDADKVPWQAITISRQGAYWMELGRALLGERKTRDRGLAALLKAEELTPQQVQNNLFVRESIASLLRQARRDAGGQELRRLAWRMGVAPNG</sequence>
<reference evidence="3" key="1">
    <citation type="submission" date="2016-10" db="EMBL/GenBank/DDBJ databases">
        <authorList>
            <person name="Varghese N."/>
            <person name="Submissions S."/>
        </authorList>
    </citation>
    <scope>NUCLEOTIDE SEQUENCE [LARGE SCALE GENOMIC DNA]</scope>
    <source>
        <strain evidence="3">IBRC-M 10403</strain>
    </source>
</reference>
<gene>
    <name evidence="2" type="ORF">SAMN05216174_101672</name>
</gene>
<evidence type="ECO:0000259" key="1">
    <source>
        <dbReference type="PROSITE" id="PS50943"/>
    </source>
</evidence>
<dbReference type="RefSeq" id="WP_091448002.1">
    <property type="nucleotide sequence ID" value="NZ_FMZZ01000001.1"/>
</dbReference>
<dbReference type="InterPro" id="IPR010982">
    <property type="entry name" value="Lambda_DNA-bd_dom_sf"/>
</dbReference>
<dbReference type="SUPFAM" id="SSF47413">
    <property type="entry name" value="lambda repressor-like DNA-binding domains"/>
    <property type="match status" value="1"/>
</dbReference>
<dbReference type="AlphaFoldDB" id="A0A1G6K2X6"/>
<dbReference type="PROSITE" id="PS50943">
    <property type="entry name" value="HTH_CROC1"/>
    <property type="match status" value="1"/>
</dbReference>
<dbReference type="SMART" id="SM00530">
    <property type="entry name" value="HTH_XRE"/>
    <property type="match status" value="1"/>
</dbReference>
<dbReference type="Gene3D" id="1.10.260.40">
    <property type="entry name" value="lambda repressor-like DNA-binding domains"/>
    <property type="match status" value="1"/>
</dbReference>
<feature type="domain" description="HTH cro/C1-type" evidence="1">
    <location>
        <begin position="11"/>
        <end position="66"/>
    </location>
</feature>
<dbReference type="STRING" id="1271860.SAMN05216174_101672"/>